<dbReference type="EMBL" id="UINC01110834">
    <property type="protein sequence ID" value="SVC78605.1"/>
    <property type="molecule type" value="Genomic_DNA"/>
</dbReference>
<name>A0A382Q0Z0_9ZZZZ</name>
<feature type="non-terminal residue" evidence="2">
    <location>
        <position position="1"/>
    </location>
</feature>
<dbReference type="GO" id="GO:0005506">
    <property type="term" value="F:iron ion binding"/>
    <property type="evidence" value="ECO:0007669"/>
    <property type="project" value="InterPro"/>
</dbReference>
<proteinExistence type="predicted"/>
<dbReference type="SUPFAM" id="SSF55961">
    <property type="entry name" value="Bet v1-like"/>
    <property type="match status" value="1"/>
</dbReference>
<sequence>YHDYLHYHNRITGFNDAYFARKNTGFENGHVNVGSFEVQYDQYKGFESRESLSFPHLPPNHWYMIDFFPGMNFNLRGSALRVDLMTPLGPDKVMIEFRGLGLKSDTPEERLIRIRHHNSIWGPFGRNLHEDLLAVSTQQQAMNEWADNRRILHGRHEGETIHDEIGMRHFYHEWGRWMDRWPADPDLSYKDGEKLKAA</sequence>
<feature type="domain" description="Aromatic-ring-hydroxylating dioxygenase alpha subunit C-terminal" evidence="1">
    <location>
        <begin position="58"/>
        <end position="179"/>
    </location>
</feature>
<reference evidence="2" key="1">
    <citation type="submission" date="2018-05" db="EMBL/GenBank/DDBJ databases">
        <authorList>
            <person name="Lanie J.A."/>
            <person name="Ng W.-L."/>
            <person name="Kazmierczak K.M."/>
            <person name="Andrzejewski T.M."/>
            <person name="Davidsen T.M."/>
            <person name="Wayne K.J."/>
            <person name="Tettelin H."/>
            <person name="Glass J.I."/>
            <person name="Rusch D."/>
            <person name="Podicherti R."/>
            <person name="Tsui H.-C.T."/>
            <person name="Winkler M.E."/>
        </authorList>
    </citation>
    <scope>NUCLEOTIDE SEQUENCE</scope>
</reference>
<dbReference type="CDD" id="cd00680">
    <property type="entry name" value="RHO_alpha_C"/>
    <property type="match status" value="1"/>
</dbReference>
<dbReference type="Pfam" id="PF00848">
    <property type="entry name" value="Ring_hydroxyl_A"/>
    <property type="match status" value="1"/>
</dbReference>
<accession>A0A382Q0Z0</accession>
<dbReference type="AlphaFoldDB" id="A0A382Q0Z0"/>
<evidence type="ECO:0000313" key="2">
    <source>
        <dbReference type="EMBL" id="SVC78605.1"/>
    </source>
</evidence>
<dbReference type="InterPro" id="IPR015879">
    <property type="entry name" value="Ring_hydroxy_dOase_asu_C_dom"/>
</dbReference>
<dbReference type="Gene3D" id="3.90.380.10">
    <property type="entry name" value="Naphthalene 1,2-dioxygenase Alpha Subunit, Chain A, domain 1"/>
    <property type="match status" value="1"/>
</dbReference>
<organism evidence="2">
    <name type="scientific">marine metagenome</name>
    <dbReference type="NCBI Taxonomy" id="408172"/>
    <lineage>
        <taxon>unclassified sequences</taxon>
        <taxon>metagenomes</taxon>
        <taxon>ecological metagenomes</taxon>
    </lineage>
</organism>
<protein>
    <recommendedName>
        <fullName evidence="1">Aromatic-ring-hydroxylating dioxygenase alpha subunit C-terminal domain-containing protein</fullName>
    </recommendedName>
</protein>
<dbReference type="GO" id="GO:0051537">
    <property type="term" value="F:2 iron, 2 sulfur cluster binding"/>
    <property type="evidence" value="ECO:0007669"/>
    <property type="project" value="InterPro"/>
</dbReference>
<evidence type="ECO:0000259" key="1">
    <source>
        <dbReference type="Pfam" id="PF00848"/>
    </source>
</evidence>
<gene>
    <name evidence="2" type="ORF">METZ01_LOCUS331459</name>
</gene>